<dbReference type="SUPFAM" id="SSF51197">
    <property type="entry name" value="Clavaminate synthase-like"/>
    <property type="match status" value="1"/>
</dbReference>
<dbReference type="InterPro" id="IPR007803">
    <property type="entry name" value="Asp/Arg/Pro-Hydrxlase"/>
</dbReference>
<dbReference type="InterPro" id="IPR011990">
    <property type="entry name" value="TPR-like_helical_dom_sf"/>
</dbReference>
<dbReference type="InterPro" id="IPR027443">
    <property type="entry name" value="IPNS-like_sf"/>
</dbReference>
<accession>A0ABV6S9H2</accession>
<evidence type="ECO:0000256" key="1">
    <source>
        <dbReference type="ARBA" id="ARBA00007730"/>
    </source>
</evidence>
<evidence type="ECO:0000256" key="3">
    <source>
        <dbReference type="ARBA" id="ARBA00023002"/>
    </source>
</evidence>
<dbReference type="Pfam" id="PF05118">
    <property type="entry name" value="Asp_Arg_Hydrox"/>
    <property type="match status" value="1"/>
</dbReference>
<feature type="domain" description="Aspartyl/asparaginy/proline hydroxylase" evidence="4">
    <location>
        <begin position="198"/>
        <end position="360"/>
    </location>
</feature>
<dbReference type="PANTHER" id="PTHR46332:SF5">
    <property type="entry name" value="ASPARTATE BETA-HYDROXYLASE DOMAIN CONTAINING 2"/>
    <property type="match status" value="1"/>
</dbReference>
<evidence type="ECO:0000313" key="5">
    <source>
        <dbReference type="EMBL" id="MFC0685877.1"/>
    </source>
</evidence>
<keyword evidence="3" id="KW-0560">Oxidoreductase</keyword>
<proteinExistence type="inferred from homology"/>
<evidence type="ECO:0000259" key="4">
    <source>
        <dbReference type="Pfam" id="PF05118"/>
    </source>
</evidence>
<evidence type="ECO:0000313" key="6">
    <source>
        <dbReference type="Proteomes" id="UP001589858"/>
    </source>
</evidence>
<dbReference type="SUPFAM" id="SSF48452">
    <property type="entry name" value="TPR-like"/>
    <property type="match status" value="1"/>
</dbReference>
<sequence length="382" mass="42352">MQLTPNQIARLREDAVRALQRRDGPAALAALEPLMQLPDPPLLSAAQAYLFAEDPRQADAVLDRVLAADPRHIGALLLKGEAHGQIGDSRAATAFYQAALDTAARTPNVPQGLQGALQRAREAISGFASRYEEELRGRLEQEGIRGAAMSPRIAEALDILTGRKQVFVQQPQSFYFPGLPQNQFYEREAFDWVPALEAQSEVIRAELEGVLGEDDAFRPYVESEPGRPPKANAMLGDPRWGALYLWRGGEPVARQAERCPRTMAALEAAPIPRIAGRSPMALFSRLKPGMHIPAHTGFLNTRLICHLPLVVPPGCSLRVGNEVRSWEPGKLLIFDDSIEHEAWNRGEDDRVVLLFEIWRPEISEQDRAALTVMFEYISAYDA</sequence>
<name>A0ABV6S9H2_9SPHN</name>
<protein>
    <submittedName>
        <fullName evidence="5">Aspartyl/asparaginyl beta-hydroxylase domain-containing protein</fullName>
    </submittedName>
</protein>
<comment type="similarity">
    <text evidence="1">Belongs to the aspartyl/asparaginyl beta-hydroxylase family.</text>
</comment>
<dbReference type="RefSeq" id="WP_267218631.1">
    <property type="nucleotide sequence ID" value="NZ_JAPCWC010000002.1"/>
</dbReference>
<organism evidence="5 6">
    <name type="scientific">Novosphingobium clariflavum</name>
    <dbReference type="NCBI Taxonomy" id="2029884"/>
    <lineage>
        <taxon>Bacteria</taxon>
        <taxon>Pseudomonadati</taxon>
        <taxon>Pseudomonadota</taxon>
        <taxon>Alphaproteobacteria</taxon>
        <taxon>Sphingomonadales</taxon>
        <taxon>Sphingomonadaceae</taxon>
        <taxon>Novosphingobium</taxon>
    </lineage>
</organism>
<dbReference type="Gene3D" id="2.60.120.330">
    <property type="entry name" value="B-lactam Antibiotic, Isopenicillin N Synthase, Chain"/>
    <property type="match status" value="1"/>
</dbReference>
<dbReference type="PANTHER" id="PTHR46332">
    <property type="entry name" value="ASPARTATE BETA-HYDROXYLASE DOMAIN-CONTAINING PROTEIN 2"/>
    <property type="match status" value="1"/>
</dbReference>
<dbReference type="Gene3D" id="1.25.40.10">
    <property type="entry name" value="Tetratricopeptide repeat domain"/>
    <property type="match status" value="1"/>
</dbReference>
<dbReference type="EMBL" id="JBHLTM010000061">
    <property type="protein sequence ID" value="MFC0685877.1"/>
    <property type="molecule type" value="Genomic_DNA"/>
</dbReference>
<comment type="caution">
    <text evidence="5">The sequence shown here is derived from an EMBL/GenBank/DDBJ whole genome shotgun (WGS) entry which is preliminary data.</text>
</comment>
<gene>
    <name evidence="5" type="ORF">ACFFF8_14875</name>
</gene>
<keyword evidence="6" id="KW-1185">Reference proteome</keyword>
<reference evidence="5 6" key="1">
    <citation type="submission" date="2024-09" db="EMBL/GenBank/DDBJ databases">
        <authorList>
            <person name="Sun Q."/>
            <person name="Mori K."/>
        </authorList>
    </citation>
    <scope>NUCLEOTIDE SEQUENCE [LARGE SCALE GENOMIC DNA]</scope>
    <source>
        <strain evidence="5 6">CICC 11035S</strain>
    </source>
</reference>
<dbReference type="Proteomes" id="UP001589858">
    <property type="component" value="Unassembled WGS sequence"/>
</dbReference>
<dbReference type="InterPro" id="IPR051821">
    <property type="entry name" value="Asp/Asn_beta-hydroxylase"/>
</dbReference>
<evidence type="ECO:0000256" key="2">
    <source>
        <dbReference type="ARBA" id="ARBA00022964"/>
    </source>
</evidence>
<keyword evidence="2" id="KW-0223">Dioxygenase</keyword>